<feature type="domain" description="Glutamine amidotransferase type-2" evidence="11">
    <location>
        <begin position="2"/>
        <end position="214"/>
    </location>
</feature>
<comment type="catalytic activity">
    <reaction evidence="7">
        <text>L-aspartate + L-glutamine + ATP + H2O = L-asparagine + L-glutamate + AMP + diphosphate + H(+)</text>
        <dbReference type="Rhea" id="RHEA:12228"/>
        <dbReference type="ChEBI" id="CHEBI:15377"/>
        <dbReference type="ChEBI" id="CHEBI:15378"/>
        <dbReference type="ChEBI" id="CHEBI:29985"/>
        <dbReference type="ChEBI" id="CHEBI:29991"/>
        <dbReference type="ChEBI" id="CHEBI:30616"/>
        <dbReference type="ChEBI" id="CHEBI:33019"/>
        <dbReference type="ChEBI" id="CHEBI:58048"/>
        <dbReference type="ChEBI" id="CHEBI:58359"/>
        <dbReference type="ChEBI" id="CHEBI:456215"/>
        <dbReference type="EC" id="6.3.5.4"/>
    </reaction>
</comment>
<dbReference type="Gene3D" id="3.60.20.10">
    <property type="entry name" value="Glutamine Phosphoribosylpyrophosphate, subunit 1, domain 1"/>
    <property type="match status" value="1"/>
</dbReference>
<evidence type="ECO:0000256" key="8">
    <source>
        <dbReference type="PIRSR" id="PIRSR001589-1"/>
    </source>
</evidence>
<dbReference type="InterPro" id="IPR033738">
    <property type="entry name" value="AsnB_N"/>
</dbReference>
<gene>
    <name evidence="12" type="primary">asnB</name>
    <name evidence="12" type="ORF">COMA2_200075</name>
</gene>
<evidence type="ECO:0000256" key="10">
    <source>
        <dbReference type="PIRSR" id="PIRSR001589-3"/>
    </source>
</evidence>
<dbReference type="CDD" id="cd00712">
    <property type="entry name" value="AsnB"/>
    <property type="match status" value="1"/>
</dbReference>
<dbReference type="PANTHER" id="PTHR43284">
    <property type="entry name" value="ASPARAGINE SYNTHETASE (GLUTAMINE-HYDROLYZING)"/>
    <property type="match status" value="1"/>
</dbReference>
<evidence type="ECO:0000313" key="12">
    <source>
        <dbReference type="EMBL" id="CUS36129.1"/>
    </source>
</evidence>
<evidence type="ECO:0000256" key="1">
    <source>
        <dbReference type="ARBA" id="ARBA00005187"/>
    </source>
</evidence>
<feature type="binding site" evidence="9">
    <location>
        <position position="101"/>
    </location>
    <ligand>
        <name>L-glutamine</name>
        <dbReference type="ChEBI" id="CHEBI:58359"/>
    </ligand>
</feature>
<proteinExistence type="inferred from homology"/>
<evidence type="ECO:0000256" key="9">
    <source>
        <dbReference type="PIRSR" id="PIRSR001589-2"/>
    </source>
</evidence>
<dbReference type="InterPro" id="IPR006426">
    <property type="entry name" value="Asn_synth_AEB"/>
</dbReference>
<keyword evidence="8" id="KW-0061">Asparagine biosynthesis</keyword>
<dbReference type="Gene3D" id="3.40.50.620">
    <property type="entry name" value="HUPs"/>
    <property type="match status" value="1"/>
</dbReference>
<dbReference type="InterPro" id="IPR017932">
    <property type="entry name" value="GATase_2_dom"/>
</dbReference>
<feature type="active site" description="For GATase activity" evidence="8">
    <location>
        <position position="2"/>
    </location>
</feature>
<dbReference type="InterPro" id="IPR014729">
    <property type="entry name" value="Rossmann-like_a/b/a_fold"/>
</dbReference>
<dbReference type="NCBIfam" id="TIGR01536">
    <property type="entry name" value="asn_synth_AEB"/>
    <property type="match status" value="1"/>
</dbReference>
<feature type="binding site" evidence="9">
    <location>
        <position position="292"/>
    </location>
    <ligand>
        <name>ATP</name>
        <dbReference type="ChEBI" id="CHEBI:30616"/>
    </ligand>
</feature>
<keyword evidence="5 9" id="KW-0067">ATP-binding</keyword>
<dbReference type="SUPFAM" id="SSF56235">
    <property type="entry name" value="N-terminal nucleophile aminohydrolases (Ntn hydrolases)"/>
    <property type="match status" value="1"/>
</dbReference>
<feature type="binding site" evidence="9">
    <location>
        <position position="265"/>
    </location>
    <ligand>
        <name>ATP</name>
        <dbReference type="ChEBI" id="CHEBI:30616"/>
    </ligand>
</feature>
<dbReference type="GO" id="GO:0006529">
    <property type="term" value="P:asparagine biosynthetic process"/>
    <property type="evidence" value="ECO:0007669"/>
    <property type="project" value="UniProtKB-KW"/>
</dbReference>
<reference evidence="13" key="1">
    <citation type="submission" date="2015-10" db="EMBL/GenBank/DDBJ databases">
        <authorList>
            <person name="Luecker S."/>
            <person name="Luecker S."/>
        </authorList>
    </citation>
    <scope>NUCLEOTIDE SEQUENCE [LARGE SCALE GENOMIC DNA]</scope>
</reference>
<dbReference type="Pfam" id="PF13537">
    <property type="entry name" value="GATase_7"/>
    <property type="match status" value="1"/>
</dbReference>
<dbReference type="CDD" id="cd01991">
    <property type="entry name" value="Asn_synthase_B_C"/>
    <property type="match status" value="1"/>
</dbReference>
<evidence type="ECO:0000256" key="7">
    <source>
        <dbReference type="ARBA" id="ARBA00048741"/>
    </source>
</evidence>
<evidence type="ECO:0000256" key="4">
    <source>
        <dbReference type="ARBA" id="ARBA00022741"/>
    </source>
</evidence>
<dbReference type="GO" id="GO:0005829">
    <property type="term" value="C:cytosol"/>
    <property type="evidence" value="ECO:0007669"/>
    <property type="project" value="TreeGrafter"/>
</dbReference>
<evidence type="ECO:0000259" key="11">
    <source>
        <dbReference type="PROSITE" id="PS51278"/>
    </source>
</evidence>
<dbReference type="GO" id="GO:0004066">
    <property type="term" value="F:asparagine synthase (glutamine-hydrolyzing) activity"/>
    <property type="evidence" value="ECO:0007669"/>
    <property type="project" value="UniProtKB-EC"/>
</dbReference>
<keyword evidence="8" id="KW-0028">Amino-acid biosynthesis</keyword>
<dbReference type="Proteomes" id="UP000198736">
    <property type="component" value="Unassembled WGS sequence"/>
</dbReference>
<feature type="site" description="Important for beta-aspartyl-AMP intermediate formation" evidence="10">
    <location>
        <position position="367"/>
    </location>
</feature>
<organism evidence="12 13">
    <name type="scientific">Candidatus Nitrospira nitrificans</name>
    <dbReference type="NCBI Taxonomy" id="1742973"/>
    <lineage>
        <taxon>Bacteria</taxon>
        <taxon>Pseudomonadati</taxon>
        <taxon>Nitrospirota</taxon>
        <taxon>Nitrospiria</taxon>
        <taxon>Nitrospirales</taxon>
        <taxon>Nitrospiraceae</taxon>
        <taxon>Nitrospira</taxon>
    </lineage>
</organism>
<name>A0A0S4LEU1_9BACT</name>
<evidence type="ECO:0000256" key="6">
    <source>
        <dbReference type="ARBA" id="ARBA00022962"/>
    </source>
</evidence>
<dbReference type="InterPro" id="IPR051786">
    <property type="entry name" value="ASN_synthetase/amidase"/>
</dbReference>
<dbReference type="GO" id="GO:0005524">
    <property type="term" value="F:ATP binding"/>
    <property type="evidence" value="ECO:0007669"/>
    <property type="project" value="UniProtKB-KW"/>
</dbReference>
<dbReference type="PROSITE" id="PS51278">
    <property type="entry name" value="GATASE_TYPE_2"/>
    <property type="match status" value="1"/>
</dbReference>
<keyword evidence="4 9" id="KW-0547">Nucleotide-binding</keyword>
<dbReference type="STRING" id="1742973.COMA2_200075"/>
<dbReference type="AlphaFoldDB" id="A0A0S4LEU1"/>
<dbReference type="OrthoDB" id="9763290at2"/>
<keyword evidence="13" id="KW-1185">Reference proteome</keyword>
<sequence>MCGIVGIASRSSPVNLERLARMRDVMSHRGPDDAGVWLADNTCTALAHRRLAVIDLTAGGHQPMLDKNKDVCIVFNGEIYNYRELRRELEQVGHRFMTTSDTEVILCAYREWGLECLRRFNGMFAFGMYDKTKQHLFLARDRAGEKPLFYAHLSGRLLFASELKALMADPSFPRKMDATALQCYLAYGYVPGDRCILAGVKKLEPGEALLYDVATDRIRTWRYWNLPPPPDGLTPSVEELSEELESILLDAVRLRMIADVPVGVLLSGGIDSSLITAMAARVTATTVKTFTISFPGHGTFDEGPYAKMVANHFGTDHLELVAEPASVKLLPDLARQYDEPMADSSMVPMYLVSRLVRRHATVALGGDGGDELFGGYPHYSWIQRQEQLRRLVPKPLRAAIGYLASEWMPVGLRGRNHLIGAAADLSMSIAHVNLYFDRAARKRLLAPLLRDGGMPLEEPEQYRQLLCNPVYSELRQASEADFRTTMVDAYLVKVDRASMLASLEVRVPMLDHRLVEFAFGKVPDRLKATASERKVLLRRLASRLLPTALDLTRKQGLSLPLASWLKGEWGLFMRDVLREADHRLFDPGMIRSLLEGQQRGFSNTARLFALTMFELWRREYHVQLPV</sequence>
<dbReference type="InterPro" id="IPR029055">
    <property type="entry name" value="Ntn_hydrolases_N"/>
</dbReference>
<dbReference type="PIRSF" id="PIRSF001589">
    <property type="entry name" value="Asn_synthetase_glu-h"/>
    <property type="match status" value="1"/>
</dbReference>
<dbReference type="EC" id="6.3.5.4" evidence="3"/>
<keyword evidence="6 8" id="KW-0315">Glutamine amidotransferase</keyword>
<accession>A0A0S4LEU1</accession>
<dbReference type="PANTHER" id="PTHR43284:SF1">
    <property type="entry name" value="ASPARAGINE SYNTHETASE"/>
    <property type="match status" value="1"/>
</dbReference>
<evidence type="ECO:0000256" key="3">
    <source>
        <dbReference type="ARBA" id="ARBA00012737"/>
    </source>
</evidence>
<dbReference type="EMBL" id="CZPZ01000013">
    <property type="protein sequence ID" value="CUS36129.1"/>
    <property type="molecule type" value="Genomic_DNA"/>
</dbReference>
<dbReference type="Pfam" id="PF00733">
    <property type="entry name" value="Asn_synthase"/>
    <property type="match status" value="1"/>
</dbReference>
<comment type="pathway">
    <text evidence="1">Amino-acid biosynthesis; L-asparagine biosynthesis; L-asparagine from L-aspartate (L-Gln route): step 1/1.</text>
</comment>
<dbReference type="InterPro" id="IPR001962">
    <property type="entry name" value="Asn_synthase"/>
</dbReference>
<evidence type="ECO:0000256" key="5">
    <source>
        <dbReference type="ARBA" id="ARBA00022840"/>
    </source>
</evidence>
<evidence type="ECO:0000256" key="2">
    <source>
        <dbReference type="ARBA" id="ARBA00005752"/>
    </source>
</evidence>
<evidence type="ECO:0000313" key="13">
    <source>
        <dbReference type="Proteomes" id="UP000198736"/>
    </source>
</evidence>
<protein>
    <recommendedName>
        <fullName evidence="3">asparagine synthase (glutamine-hydrolyzing)</fullName>
        <ecNumber evidence="3">6.3.5.4</ecNumber>
    </recommendedName>
</protein>
<comment type="similarity">
    <text evidence="2">Belongs to the asparagine synthetase family.</text>
</comment>
<keyword evidence="12" id="KW-0436">Ligase</keyword>
<dbReference type="SUPFAM" id="SSF52402">
    <property type="entry name" value="Adenine nucleotide alpha hydrolases-like"/>
    <property type="match status" value="1"/>
</dbReference>